<dbReference type="Proteomes" id="UP000242084">
    <property type="component" value="Chromosome 1"/>
</dbReference>
<keyword evidence="1" id="KW-0175">Coiled coil</keyword>
<reference evidence="3 4" key="1">
    <citation type="submission" date="2017-06" db="EMBL/GenBank/DDBJ databases">
        <authorList>
            <consortium name="Pathogen Informatics"/>
        </authorList>
    </citation>
    <scope>NUCLEOTIDE SEQUENCE [LARGE SCALE GENOMIC DNA]</scope>
    <source>
        <strain evidence="3 4">NCTC13839</strain>
    </source>
</reference>
<dbReference type="EMBL" id="LT906462">
    <property type="protein sequence ID" value="SNV58589.1"/>
    <property type="molecule type" value="Genomic_DNA"/>
</dbReference>
<keyword evidence="2" id="KW-0812">Transmembrane</keyword>
<feature type="transmembrane region" description="Helical" evidence="2">
    <location>
        <begin position="7"/>
        <end position="31"/>
    </location>
</feature>
<keyword evidence="2" id="KW-1133">Transmembrane helix</keyword>
<organism evidence="3 4">
    <name type="scientific">Mammaliicoccus stepanovicii</name>
    <dbReference type="NCBI Taxonomy" id="643214"/>
    <lineage>
        <taxon>Bacteria</taxon>
        <taxon>Bacillati</taxon>
        <taxon>Bacillota</taxon>
        <taxon>Bacilli</taxon>
        <taxon>Bacillales</taxon>
        <taxon>Staphylococcaceae</taxon>
        <taxon>Mammaliicoccus</taxon>
    </lineage>
</organism>
<dbReference type="RefSeq" id="WP_095086194.1">
    <property type="nucleotide sequence ID" value="NZ_BMDM01000003.1"/>
</dbReference>
<name>A0A239YHI1_9STAP</name>
<evidence type="ECO:0000313" key="4">
    <source>
        <dbReference type="Proteomes" id="UP000242084"/>
    </source>
</evidence>
<evidence type="ECO:0000256" key="1">
    <source>
        <dbReference type="SAM" id="Coils"/>
    </source>
</evidence>
<keyword evidence="4" id="KW-1185">Reference proteome</keyword>
<dbReference type="AlphaFoldDB" id="A0A239YHI1"/>
<evidence type="ECO:0000256" key="2">
    <source>
        <dbReference type="SAM" id="Phobius"/>
    </source>
</evidence>
<gene>
    <name evidence="3" type="ORF">SAMEA4384403_00472</name>
</gene>
<keyword evidence="2" id="KW-0472">Membrane</keyword>
<protein>
    <submittedName>
        <fullName evidence="3">Uncharacterized protein</fullName>
    </submittedName>
</protein>
<dbReference type="KEGG" id="sste:SAMEA4384403_0472"/>
<evidence type="ECO:0000313" key="3">
    <source>
        <dbReference type="EMBL" id="SNV58589.1"/>
    </source>
</evidence>
<proteinExistence type="predicted"/>
<sequence>MSTKIKVIIIAAVVVFFGVIAVGGAAVYYFVTNTPKNTYLLSEQESAKSWKDYFNDRFENEAKFQDKMKDESYETSLKLGVSLPESLISELNVPKSVIDSTNIVFNVGHDPKKEKSKLGITPTIADNKIGKFQWSADNKNQYVETPLFDDIYKVKNNEIIKGLEKISGEPFDNETKKDLTNESLNLNTILSGSQVSQDKIDKISKKYSDLVIDQLDDDNFKSEKEKVKIFDDEKKLKKVTMNLSNKDTKKITVAVLKEAKKDKDLKDIVKKQGDVKEYDKQLDDLLKDAQKQETSKYPKIKSIIYVDGKEILKRDLTITGDDNTKLKLVGTNVIDDGVKVDYKVTVPGEEGSLSIKGKSTDGDQIHDKYDIEFKENEFSSTKVKFDNKSKVDGSTRKDNGKLTFTMPNSEPFNLNYKHNLDSDTKNNKQKQKLDIDFDLNGETIKVMLDGKTELKKDIKFKKDGAKDVNKLSDSDIEDINKEVEDKFTKITEDVLDDIQ</sequence>
<accession>A0A239YHI1</accession>
<dbReference type="OrthoDB" id="2456475at2"/>
<feature type="coiled-coil region" evidence="1">
    <location>
        <begin position="268"/>
        <end position="295"/>
    </location>
</feature>